<dbReference type="GO" id="GO:1904355">
    <property type="term" value="P:positive regulation of telomere capping"/>
    <property type="evidence" value="ECO:0000318"/>
    <property type="project" value="GO_Central"/>
</dbReference>
<dbReference type="PROSITE" id="PS50297">
    <property type="entry name" value="ANK_REP_REGION"/>
    <property type="match status" value="2"/>
</dbReference>
<evidence type="ECO:0000313" key="5">
    <source>
        <dbReference type="EnsemblMetazoa" id="HelroP164619"/>
    </source>
</evidence>
<dbReference type="PANTHER" id="PTHR31980:SF1">
    <property type="entry name" value="PROTEIN FAM220A"/>
    <property type="match status" value="1"/>
</dbReference>
<dbReference type="InterPro" id="IPR002110">
    <property type="entry name" value="Ankyrin_rpt"/>
</dbReference>
<dbReference type="AlphaFoldDB" id="T1EVN3"/>
<dbReference type="Gene3D" id="1.25.40.20">
    <property type="entry name" value="Ankyrin repeat-containing domain"/>
    <property type="match status" value="1"/>
</dbReference>
<sequence>MHRNLKDLREFICVSRLTVQDSDEEHADITNYYKDTNDDGNNLSTRNSFLHSPDSGIQSLTRNDPTDVDVENVGVRDRTNVKKSIQKSRFYAPSKSSNNTRLPKITTTKKNHVEAQSSGVQYTDVDSTLKYLDSNVVAGWLTSCNDEIHKLTNWLASISNFCNFVSFWLSECKKEDKKCLIQMEHDIIMDEISFAFSSGVNSKTISKHQTAYLLKQIFHEYPDKLLSNNKHNNLFIDYLVTLTSKNKSLYKKLLSDVKCRSSVKQYIQDILAMRCFCLINLWSGVVSFFHQLQMTENEKERRTRKRNDGKKTYNFDAGGSSDDGEEDDLAHGKHKKHHTSKKIGNEPSNRNKTHMLPMRKDHKNLLLSDEQLNVARLFSAVKSSLWDVVLYMLNTKKVSLYYKDERRKSLFFHAVTMNNCQFLKILLHLLFEDFKFEEALFDGANKVNYDENGDDDDDIVSEKQRAGQRDDTNRVGCWQMILNECADNGNSPLHAACNMGSTACVRALLTESRGYVHVDLQNKMCDGATPLHLAVMHGQREIVQLLLSHGANVNAKMSDMDALQVARSFCTNNKEHQQQREECMEAQTRCQIIELLEEEATGHK</sequence>
<dbReference type="PRINTS" id="PR01415">
    <property type="entry name" value="ANKYRIN"/>
</dbReference>
<feature type="region of interest" description="Disordered" evidence="2">
    <location>
        <begin position="296"/>
        <end position="354"/>
    </location>
</feature>
<dbReference type="EMBL" id="KB097639">
    <property type="protein sequence ID" value="ESN92550.1"/>
    <property type="molecule type" value="Genomic_DNA"/>
</dbReference>
<dbReference type="InterPro" id="IPR040355">
    <property type="entry name" value="FAM220A"/>
</dbReference>
<dbReference type="SUPFAM" id="SSF48403">
    <property type="entry name" value="Ankyrin repeat"/>
    <property type="match status" value="1"/>
</dbReference>
<evidence type="ECO:0000256" key="1">
    <source>
        <dbReference type="PROSITE-ProRule" id="PRU00023"/>
    </source>
</evidence>
<feature type="repeat" description="ANK" evidence="1">
    <location>
        <begin position="488"/>
        <end position="509"/>
    </location>
</feature>
<name>T1EVN3_HELRO</name>
<dbReference type="GO" id="GO:0090263">
    <property type="term" value="P:positive regulation of canonical Wnt signaling pathway"/>
    <property type="evidence" value="ECO:0000318"/>
    <property type="project" value="GO_Central"/>
</dbReference>
<protein>
    <recommendedName>
        <fullName evidence="3">SIPAR domain-containing protein</fullName>
    </recommendedName>
</protein>
<dbReference type="SMART" id="SM00248">
    <property type="entry name" value="ANK"/>
    <property type="match status" value="3"/>
</dbReference>
<feature type="region of interest" description="Disordered" evidence="2">
    <location>
        <begin position="36"/>
        <end position="65"/>
    </location>
</feature>
<feature type="domain" description="SIPAR" evidence="3">
    <location>
        <begin position="6"/>
        <end position="279"/>
    </location>
</feature>
<dbReference type="GeneID" id="20200633"/>
<dbReference type="EMBL" id="AMQM01001739">
    <property type="status" value="NOT_ANNOTATED_CDS"/>
    <property type="molecule type" value="Genomic_DNA"/>
</dbReference>
<dbReference type="RefSeq" id="XP_009028887.1">
    <property type="nucleotide sequence ID" value="XM_009030639.1"/>
</dbReference>
<dbReference type="PROSITE" id="PS50088">
    <property type="entry name" value="ANK_REPEAT"/>
    <property type="match status" value="2"/>
</dbReference>
<dbReference type="InterPro" id="IPR036770">
    <property type="entry name" value="Ankyrin_rpt-contain_sf"/>
</dbReference>
<gene>
    <name evidence="5" type="primary">20200633</name>
    <name evidence="4" type="ORF">HELRODRAFT_164619</name>
</gene>
<organism evidence="5 6">
    <name type="scientific">Helobdella robusta</name>
    <name type="common">Californian leech</name>
    <dbReference type="NCBI Taxonomy" id="6412"/>
    <lineage>
        <taxon>Eukaryota</taxon>
        <taxon>Metazoa</taxon>
        <taxon>Spiralia</taxon>
        <taxon>Lophotrochozoa</taxon>
        <taxon>Annelida</taxon>
        <taxon>Clitellata</taxon>
        <taxon>Hirudinea</taxon>
        <taxon>Rhynchobdellida</taxon>
        <taxon>Glossiphoniidae</taxon>
        <taxon>Helobdella</taxon>
    </lineage>
</organism>
<evidence type="ECO:0000259" key="3">
    <source>
        <dbReference type="Pfam" id="PF15487"/>
    </source>
</evidence>
<dbReference type="InParanoid" id="T1EVN3"/>
<dbReference type="CTD" id="20200633"/>
<keyword evidence="6" id="KW-1185">Reference proteome</keyword>
<dbReference type="STRING" id="6412.T1EVN3"/>
<accession>T1EVN3</accession>
<feature type="compositionally biased region" description="Polar residues" evidence="2">
    <location>
        <begin position="39"/>
        <end position="63"/>
    </location>
</feature>
<feature type="compositionally biased region" description="Basic residues" evidence="2">
    <location>
        <begin position="332"/>
        <end position="341"/>
    </location>
</feature>
<dbReference type="GO" id="GO:0003950">
    <property type="term" value="F:NAD+ poly-ADP-ribosyltransferase activity"/>
    <property type="evidence" value="ECO:0000318"/>
    <property type="project" value="GO_Central"/>
</dbReference>
<dbReference type="GO" id="GO:0005737">
    <property type="term" value="C:cytoplasm"/>
    <property type="evidence" value="ECO:0000318"/>
    <property type="project" value="GO_Central"/>
</dbReference>
<dbReference type="GO" id="GO:0070198">
    <property type="term" value="P:protein localization to chromosome, telomeric region"/>
    <property type="evidence" value="ECO:0000318"/>
    <property type="project" value="GO_Central"/>
</dbReference>
<proteinExistence type="predicted"/>
<dbReference type="Pfam" id="PF15487">
    <property type="entry name" value="FAM220"/>
    <property type="match status" value="1"/>
</dbReference>
<reference evidence="4 6" key="2">
    <citation type="journal article" date="2013" name="Nature">
        <title>Insights into bilaterian evolution from three spiralian genomes.</title>
        <authorList>
            <person name="Simakov O."/>
            <person name="Marletaz F."/>
            <person name="Cho S.J."/>
            <person name="Edsinger-Gonzales E."/>
            <person name="Havlak P."/>
            <person name="Hellsten U."/>
            <person name="Kuo D.H."/>
            <person name="Larsson T."/>
            <person name="Lv J."/>
            <person name="Arendt D."/>
            <person name="Savage R."/>
            <person name="Osoegawa K."/>
            <person name="de Jong P."/>
            <person name="Grimwood J."/>
            <person name="Chapman J.A."/>
            <person name="Shapiro H."/>
            <person name="Aerts A."/>
            <person name="Otillar R.P."/>
            <person name="Terry A.Y."/>
            <person name="Boore J.L."/>
            <person name="Grigoriev I.V."/>
            <person name="Lindberg D.R."/>
            <person name="Seaver E.C."/>
            <person name="Weisblat D.A."/>
            <person name="Putnam N.H."/>
            <person name="Rokhsar D.S."/>
        </authorList>
    </citation>
    <scope>NUCLEOTIDE SEQUENCE</scope>
</reference>
<dbReference type="Proteomes" id="UP000015101">
    <property type="component" value="Unassembled WGS sequence"/>
</dbReference>
<dbReference type="KEGG" id="hro:HELRODRAFT_164619"/>
<dbReference type="HOGENOM" id="CLU_544292_0_0_1"/>
<dbReference type="GO" id="GO:0005634">
    <property type="term" value="C:nucleus"/>
    <property type="evidence" value="ECO:0000318"/>
    <property type="project" value="GO_Central"/>
</dbReference>
<evidence type="ECO:0000256" key="2">
    <source>
        <dbReference type="SAM" id="MobiDB-lite"/>
    </source>
</evidence>
<evidence type="ECO:0000313" key="4">
    <source>
        <dbReference type="EMBL" id="ESN92550.1"/>
    </source>
</evidence>
<dbReference type="EnsemblMetazoa" id="HelroT164619">
    <property type="protein sequence ID" value="HelroP164619"/>
    <property type="gene ID" value="HelroG164619"/>
</dbReference>
<feature type="repeat" description="ANK" evidence="1">
    <location>
        <begin position="526"/>
        <end position="558"/>
    </location>
</feature>
<reference evidence="5" key="3">
    <citation type="submission" date="2015-06" db="UniProtKB">
        <authorList>
            <consortium name="EnsemblMetazoa"/>
        </authorList>
    </citation>
    <scope>IDENTIFICATION</scope>
</reference>
<dbReference type="PANTHER" id="PTHR31980">
    <property type="entry name" value="PROTEIN FAM220A"/>
    <property type="match status" value="1"/>
</dbReference>
<evidence type="ECO:0000313" key="6">
    <source>
        <dbReference type="Proteomes" id="UP000015101"/>
    </source>
</evidence>
<dbReference type="OrthoDB" id="60433at2759"/>
<dbReference type="InterPro" id="IPR029155">
    <property type="entry name" value="SIPAR"/>
</dbReference>
<reference evidence="6" key="1">
    <citation type="submission" date="2012-12" db="EMBL/GenBank/DDBJ databases">
        <authorList>
            <person name="Hellsten U."/>
            <person name="Grimwood J."/>
            <person name="Chapman J.A."/>
            <person name="Shapiro H."/>
            <person name="Aerts A."/>
            <person name="Otillar R.P."/>
            <person name="Terry A.Y."/>
            <person name="Boore J.L."/>
            <person name="Simakov O."/>
            <person name="Marletaz F."/>
            <person name="Cho S.-J."/>
            <person name="Edsinger-Gonzales E."/>
            <person name="Havlak P."/>
            <person name="Kuo D.-H."/>
            <person name="Larsson T."/>
            <person name="Lv J."/>
            <person name="Arendt D."/>
            <person name="Savage R."/>
            <person name="Osoegawa K."/>
            <person name="de Jong P."/>
            <person name="Lindberg D.R."/>
            <person name="Seaver E.C."/>
            <person name="Weisblat D.A."/>
            <person name="Putnam N.H."/>
            <person name="Grigoriev I.V."/>
            <person name="Rokhsar D.S."/>
        </authorList>
    </citation>
    <scope>NUCLEOTIDE SEQUENCE</scope>
</reference>
<keyword evidence="1" id="KW-0040">ANK repeat</keyword>
<dbReference type="Pfam" id="PF12796">
    <property type="entry name" value="Ank_2"/>
    <property type="match status" value="1"/>
</dbReference>
<dbReference type="eggNOG" id="ENOG502S2EY">
    <property type="taxonomic scope" value="Eukaryota"/>
</dbReference>